<gene>
    <name evidence="1" type="ORF">F511_44110</name>
</gene>
<dbReference type="EMBL" id="KQ997423">
    <property type="protein sequence ID" value="KZV44193.1"/>
    <property type="molecule type" value="Genomic_DNA"/>
</dbReference>
<dbReference type="AlphaFoldDB" id="A0A2Z7CBX6"/>
<evidence type="ECO:0000313" key="1">
    <source>
        <dbReference type="EMBL" id="KZV44193.1"/>
    </source>
</evidence>
<name>A0A2Z7CBX6_9LAMI</name>
<sequence>MCDSGYNSTSRAVSKKIESIEELRWSRMCDSGYNSTSRAVSKKIESSRNQQVPFFVRNQQVLSL</sequence>
<accession>A0A2Z7CBX6</accession>
<protein>
    <submittedName>
        <fullName evidence="1">Uncharacterized protein</fullName>
    </submittedName>
</protein>
<reference evidence="1 2" key="1">
    <citation type="journal article" date="2015" name="Proc. Natl. Acad. Sci. U.S.A.">
        <title>The resurrection genome of Boea hygrometrica: A blueprint for survival of dehydration.</title>
        <authorList>
            <person name="Xiao L."/>
            <person name="Yang G."/>
            <person name="Zhang L."/>
            <person name="Yang X."/>
            <person name="Zhao S."/>
            <person name="Ji Z."/>
            <person name="Zhou Q."/>
            <person name="Hu M."/>
            <person name="Wang Y."/>
            <person name="Chen M."/>
            <person name="Xu Y."/>
            <person name="Jin H."/>
            <person name="Xiao X."/>
            <person name="Hu G."/>
            <person name="Bao F."/>
            <person name="Hu Y."/>
            <person name="Wan P."/>
            <person name="Li L."/>
            <person name="Deng X."/>
            <person name="Kuang T."/>
            <person name="Xiang C."/>
            <person name="Zhu J.K."/>
            <person name="Oliver M.J."/>
            <person name="He Y."/>
        </authorList>
    </citation>
    <scope>NUCLEOTIDE SEQUENCE [LARGE SCALE GENOMIC DNA]</scope>
    <source>
        <strain evidence="2">cv. XS01</strain>
    </source>
</reference>
<dbReference type="Proteomes" id="UP000250235">
    <property type="component" value="Unassembled WGS sequence"/>
</dbReference>
<evidence type="ECO:0000313" key="2">
    <source>
        <dbReference type="Proteomes" id="UP000250235"/>
    </source>
</evidence>
<keyword evidence="2" id="KW-1185">Reference proteome</keyword>
<organism evidence="1 2">
    <name type="scientific">Dorcoceras hygrometricum</name>
    <dbReference type="NCBI Taxonomy" id="472368"/>
    <lineage>
        <taxon>Eukaryota</taxon>
        <taxon>Viridiplantae</taxon>
        <taxon>Streptophyta</taxon>
        <taxon>Embryophyta</taxon>
        <taxon>Tracheophyta</taxon>
        <taxon>Spermatophyta</taxon>
        <taxon>Magnoliopsida</taxon>
        <taxon>eudicotyledons</taxon>
        <taxon>Gunneridae</taxon>
        <taxon>Pentapetalae</taxon>
        <taxon>asterids</taxon>
        <taxon>lamiids</taxon>
        <taxon>Lamiales</taxon>
        <taxon>Gesneriaceae</taxon>
        <taxon>Didymocarpoideae</taxon>
        <taxon>Trichosporeae</taxon>
        <taxon>Loxocarpinae</taxon>
        <taxon>Dorcoceras</taxon>
    </lineage>
</organism>
<proteinExistence type="predicted"/>